<dbReference type="InterPro" id="IPR017517">
    <property type="entry name" value="Maleyloyr_isom"/>
</dbReference>
<dbReference type="NCBIfam" id="TIGR03086">
    <property type="entry name" value="TIGR03086 family metal-binding protein"/>
    <property type="match status" value="1"/>
</dbReference>
<evidence type="ECO:0000313" key="2">
    <source>
        <dbReference type="EMBL" id="SUZ75953.1"/>
    </source>
</evidence>
<sequence>MSLNLRNFTRAVYTFDAVVHRVSDEHWDNQSPCEEWSARDVLQHQCGVLGAMTATLVSGETVPPASIESADQPRMVWGQTRDALLEALDTPGILEREGKFWFGPMSVDQWIQIVQWDPITHAWDIGKATGVEAFIPNDLAEISYGVIGQMRETLAGWGLIADEIELAQDADPLERFLAMVGRDPS</sequence>
<organism evidence="2">
    <name type="scientific">marine metagenome</name>
    <dbReference type="NCBI Taxonomy" id="408172"/>
    <lineage>
        <taxon>unclassified sequences</taxon>
        <taxon>metagenomes</taxon>
        <taxon>ecological metagenomes</taxon>
    </lineage>
</organism>
<reference evidence="2" key="1">
    <citation type="submission" date="2018-05" db="EMBL/GenBank/DDBJ databases">
        <authorList>
            <person name="Lanie J.A."/>
            <person name="Ng W.-L."/>
            <person name="Kazmierczak K.M."/>
            <person name="Andrzejewski T.M."/>
            <person name="Davidsen T.M."/>
            <person name="Wayne K.J."/>
            <person name="Tettelin H."/>
            <person name="Glass J.I."/>
            <person name="Rusch D."/>
            <person name="Podicherti R."/>
            <person name="Tsui H.-C.T."/>
            <person name="Winkler M.E."/>
        </authorList>
    </citation>
    <scope>NUCLEOTIDE SEQUENCE</scope>
</reference>
<dbReference type="Pfam" id="PF11716">
    <property type="entry name" value="MDMPI_N"/>
    <property type="match status" value="1"/>
</dbReference>
<dbReference type="InterPro" id="IPR017520">
    <property type="entry name" value="CHP03086"/>
</dbReference>
<name>A0A381QE57_9ZZZZ</name>
<dbReference type="NCBIfam" id="TIGR03083">
    <property type="entry name" value="maleylpyruvate isomerase family mycothiol-dependent enzyme"/>
    <property type="match status" value="1"/>
</dbReference>
<accession>A0A381QE57</accession>
<dbReference type="GO" id="GO:0046872">
    <property type="term" value="F:metal ion binding"/>
    <property type="evidence" value="ECO:0007669"/>
    <property type="project" value="InterPro"/>
</dbReference>
<evidence type="ECO:0000259" key="1">
    <source>
        <dbReference type="Pfam" id="PF11716"/>
    </source>
</evidence>
<dbReference type="SUPFAM" id="SSF109854">
    <property type="entry name" value="DinB/YfiT-like putative metalloenzymes"/>
    <property type="match status" value="1"/>
</dbReference>
<dbReference type="AlphaFoldDB" id="A0A381QE57"/>
<proteinExistence type="predicted"/>
<dbReference type="InterPro" id="IPR034660">
    <property type="entry name" value="DinB/YfiT-like"/>
</dbReference>
<dbReference type="EMBL" id="UINC01001261">
    <property type="protein sequence ID" value="SUZ75953.1"/>
    <property type="molecule type" value="Genomic_DNA"/>
</dbReference>
<dbReference type="Gene3D" id="1.20.120.450">
    <property type="entry name" value="dinb family like domain"/>
    <property type="match status" value="1"/>
</dbReference>
<dbReference type="InterPro" id="IPR024344">
    <property type="entry name" value="MDMPI_metal-binding"/>
</dbReference>
<gene>
    <name evidence="2" type="ORF">METZ01_LOCUS28807</name>
</gene>
<protein>
    <recommendedName>
        <fullName evidence="1">Mycothiol-dependent maleylpyruvate isomerase metal-binding domain-containing protein</fullName>
    </recommendedName>
</protein>
<feature type="domain" description="Mycothiol-dependent maleylpyruvate isomerase metal-binding" evidence="1">
    <location>
        <begin position="12"/>
        <end position="125"/>
    </location>
</feature>